<dbReference type="Proteomes" id="UP001652624">
    <property type="component" value="Chromosome 2"/>
</dbReference>
<dbReference type="AlphaFoldDB" id="A0A1S2ZDR6"/>
<protein>
    <submittedName>
        <fullName evidence="2">DPEP2 neighbor protein</fullName>
    </submittedName>
</protein>
<organism evidence="1 2">
    <name type="scientific">Erinaceus europaeus</name>
    <name type="common">Western European hedgehog</name>
    <dbReference type="NCBI Taxonomy" id="9365"/>
    <lineage>
        <taxon>Eukaryota</taxon>
        <taxon>Metazoa</taxon>
        <taxon>Chordata</taxon>
        <taxon>Craniata</taxon>
        <taxon>Vertebrata</taxon>
        <taxon>Euteleostomi</taxon>
        <taxon>Mammalia</taxon>
        <taxon>Eutheria</taxon>
        <taxon>Laurasiatheria</taxon>
        <taxon>Eulipotyphla</taxon>
        <taxon>Erinaceidae</taxon>
        <taxon>Erinaceinae</taxon>
        <taxon>Erinaceus</taxon>
    </lineage>
</organism>
<dbReference type="eggNOG" id="ENOG502RW76">
    <property type="taxonomic scope" value="Eukaryota"/>
</dbReference>
<dbReference type="OrthoDB" id="9442052at2759"/>
<sequence>MTDIILYIISDLSSVPWKGSTAAAVPPTSRPTPGYYHILYKGWRETQVGWHGETYCLARGCRAFGDAPLPILAENPVVKYAHKRHLLSSTEDDFERGCPRPKKAKLQLQCRRLTRRKNIKPRRR</sequence>
<gene>
    <name evidence="2" type="primary">DPEP2NB</name>
</gene>
<name>A0A1S2ZDR6_ERIEU</name>
<evidence type="ECO:0000313" key="1">
    <source>
        <dbReference type="Proteomes" id="UP001652624"/>
    </source>
</evidence>
<keyword evidence="1" id="KW-1185">Reference proteome</keyword>
<proteinExistence type="predicted"/>
<accession>A0A1S2ZDR6</accession>
<dbReference type="InParanoid" id="A0A1S2ZDR6"/>
<evidence type="ECO:0000313" key="2">
    <source>
        <dbReference type="RefSeq" id="XP_007517834.1"/>
    </source>
</evidence>
<reference evidence="2" key="2">
    <citation type="submission" date="2025-08" db="UniProtKB">
        <authorList>
            <consortium name="RefSeq"/>
        </authorList>
    </citation>
    <scope>IDENTIFICATION</scope>
</reference>
<reference evidence="1" key="1">
    <citation type="submission" date="2025-05" db="UniProtKB">
        <authorList>
            <consortium name="RefSeq"/>
        </authorList>
    </citation>
    <scope>NUCLEOTIDE SEQUENCE [LARGE SCALE GENOMIC DNA]</scope>
</reference>
<dbReference type="RefSeq" id="XP_007517834.1">
    <property type="nucleotide sequence ID" value="XM_007517772.2"/>
</dbReference>